<feature type="transmembrane region" description="Helical" evidence="1">
    <location>
        <begin position="7"/>
        <end position="26"/>
    </location>
</feature>
<gene>
    <name evidence="3" type="ORF">FJZ47_10915</name>
</gene>
<accession>A0A937W2Y5</accession>
<evidence type="ECO:0000313" key="3">
    <source>
        <dbReference type="EMBL" id="MBM3224302.1"/>
    </source>
</evidence>
<evidence type="ECO:0000256" key="1">
    <source>
        <dbReference type="SAM" id="Phobius"/>
    </source>
</evidence>
<feature type="domain" description="EamA" evidence="2">
    <location>
        <begin position="8"/>
        <end position="135"/>
    </location>
</feature>
<comment type="caution">
    <text evidence="3">The sequence shown here is derived from an EMBL/GenBank/DDBJ whole genome shotgun (WGS) entry which is preliminary data.</text>
</comment>
<dbReference type="Pfam" id="PF00892">
    <property type="entry name" value="EamA"/>
    <property type="match status" value="1"/>
</dbReference>
<reference evidence="3" key="1">
    <citation type="submission" date="2019-03" db="EMBL/GenBank/DDBJ databases">
        <title>Lake Tanganyika Metagenome-Assembled Genomes (MAGs).</title>
        <authorList>
            <person name="Tran P."/>
        </authorList>
    </citation>
    <scope>NUCLEOTIDE SEQUENCE</scope>
    <source>
        <strain evidence="3">K_DeepCast_65m_m2_066</strain>
    </source>
</reference>
<name>A0A937W2Y5_UNCTE</name>
<dbReference type="InterPro" id="IPR037185">
    <property type="entry name" value="EmrE-like"/>
</dbReference>
<dbReference type="PANTHER" id="PTHR22911:SF76">
    <property type="entry name" value="EAMA DOMAIN-CONTAINING PROTEIN"/>
    <property type="match status" value="1"/>
</dbReference>
<evidence type="ECO:0000313" key="4">
    <source>
        <dbReference type="Proteomes" id="UP000712673"/>
    </source>
</evidence>
<dbReference type="Proteomes" id="UP000712673">
    <property type="component" value="Unassembled WGS sequence"/>
</dbReference>
<dbReference type="GO" id="GO:0016020">
    <property type="term" value="C:membrane"/>
    <property type="evidence" value="ECO:0007669"/>
    <property type="project" value="InterPro"/>
</dbReference>
<evidence type="ECO:0000259" key="2">
    <source>
        <dbReference type="Pfam" id="PF00892"/>
    </source>
</evidence>
<feature type="non-terminal residue" evidence="3">
    <location>
        <position position="148"/>
    </location>
</feature>
<feature type="transmembrane region" description="Helical" evidence="1">
    <location>
        <begin position="32"/>
        <end position="51"/>
    </location>
</feature>
<organism evidence="3 4">
    <name type="scientific">Tectimicrobiota bacterium</name>
    <dbReference type="NCBI Taxonomy" id="2528274"/>
    <lineage>
        <taxon>Bacteria</taxon>
        <taxon>Pseudomonadati</taxon>
        <taxon>Nitrospinota/Tectimicrobiota group</taxon>
        <taxon>Candidatus Tectimicrobiota</taxon>
    </lineage>
</organism>
<keyword evidence="1" id="KW-0472">Membrane</keyword>
<feature type="transmembrane region" description="Helical" evidence="1">
    <location>
        <begin position="63"/>
        <end position="86"/>
    </location>
</feature>
<dbReference type="PANTHER" id="PTHR22911">
    <property type="entry name" value="ACYL-MALONYL CONDENSING ENZYME-RELATED"/>
    <property type="match status" value="1"/>
</dbReference>
<dbReference type="InterPro" id="IPR000620">
    <property type="entry name" value="EamA_dom"/>
</dbReference>
<feature type="transmembrane region" description="Helical" evidence="1">
    <location>
        <begin position="92"/>
        <end position="113"/>
    </location>
</feature>
<keyword evidence="1" id="KW-0812">Transmembrane</keyword>
<protein>
    <submittedName>
        <fullName evidence="3">EamA/RhaT family transporter</fullName>
    </submittedName>
</protein>
<feature type="transmembrane region" description="Helical" evidence="1">
    <location>
        <begin position="120"/>
        <end position="138"/>
    </location>
</feature>
<sequence>MPAWPPGLVLCIGVVAISTGAIFVRFAEAPALVIAAYRVGLATLVLLLLAARQTREAWRTLTPAEIGYSVGAGGFLALHFATWITSLQYTSVASSVTLVNTHPLWVGLALCCLGRERLRWLTLGSMALGVTGGAILGIDDRAAEEHDL</sequence>
<dbReference type="SUPFAM" id="SSF103481">
    <property type="entry name" value="Multidrug resistance efflux transporter EmrE"/>
    <property type="match status" value="1"/>
</dbReference>
<proteinExistence type="predicted"/>
<dbReference type="AlphaFoldDB" id="A0A937W2Y5"/>
<dbReference type="EMBL" id="VGLS01000295">
    <property type="protein sequence ID" value="MBM3224302.1"/>
    <property type="molecule type" value="Genomic_DNA"/>
</dbReference>
<keyword evidence="1" id="KW-1133">Transmembrane helix</keyword>